<dbReference type="PANTHER" id="PTHR21661:SF78">
    <property type="entry name" value="EPOXIDE HYDROLASE 1"/>
    <property type="match status" value="1"/>
</dbReference>
<dbReference type="AlphaFoldDB" id="A0A673LMY6"/>
<dbReference type="Gene3D" id="3.40.50.1820">
    <property type="entry name" value="alpha/beta hydrolase"/>
    <property type="match status" value="1"/>
</dbReference>
<dbReference type="Ensembl" id="ENSSRHT00000081845.1">
    <property type="protein sequence ID" value="ENSSRHP00000079689.1"/>
    <property type="gene ID" value="ENSSRHG00000039534.1"/>
</dbReference>
<keyword evidence="5" id="KW-1185">Reference proteome</keyword>
<dbReference type="InterPro" id="IPR029058">
    <property type="entry name" value="AB_hydrolase_fold"/>
</dbReference>
<dbReference type="SUPFAM" id="SSF53474">
    <property type="entry name" value="alpha/beta-Hydrolases"/>
    <property type="match status" value="1"/>
</dbReference>
<evidence type="ECO:0000259" key="3">
    <source>
        <dbReference type="Pfam" id="PF00561"/>
    </source>
</evidence>
<feature type="domain" description="AB hydrolase-1" evidence="3">
    <location>
        <begin position="14"/>
        <end position="199"/>
    </location>
</feature>
<keyword evidence="2" id="KW-0378">Hydrolase</keyword>
<dbReference type="GO" id="GO:0097176">
    <property type="term" value="P:epoxide metabolic process"/>
    <property type="evidence" value="ECO:0007669"/>
    <property type="project" value="TreeGrafter"/>
</dbReference>
<organism evidence="4 5">
    <name type="scientific">Sinocyclocheilus rhinocerous</name>
    <dbReference type="NCBI Taxonomy" id="307959"/>
    <lineage>
        <taxon>Eukaryota</taxon>
        <taxon>Metazoa</taxon>
        <taxon>Chordata</taxon>
        <taxon>Craniata</taxon>
        <taxon>Vertebrata</taxon>
        <taxon>Euteleostomi</taxon>
        <taxon>Actinopterygii</taxon>
        <taxon>Neopterygii</taxon>
        <taxon>Teleostei</taxon>
        <taxon>Ostariophysi</taxon>
        <taxon>Cypriniformes</taxon>
        <taxon>Cyprinidae</taxon>
        <taxon>Cyprininae</taxon>
        <taxon>Sinocyclocheilus</taxon>
    </lineage>
</organism>
<dbReference type="PANTHER" id="PTHR21661">
    <property type="entry name" value="EPOXIDE HYDROLASE 1-RELATED"/>
    <property type="match status" value="1"/>
</dbReference>
<dbReference type="InterPro" id="IPR000073">
    <property type="entry name" value="AB_hydrolase_1"/>
</dbReference>
<protein>
    <submittedName>
        <fullName evidence="4">Epoxide hydrolase 1</fullName>
    </submittedName>
</protein>
<evidence type="ECO:0000313" key="4">
    <source>
        <dbReference type="Ensembl" id="ENSSRHP00000079689.1"/>
    </source>
</evidence>
<sequence>MENRPAVLSIISREGFNTLEAARIFHKLMERLGFTEFYVQGGDWVAFITNNMAQMKPECIRGLHLNMVIARTDSLGQLLYLIIGRYLPFLVGFTKEDVRRLYPYMEKNIFDIPRETGYLDIQATKPDTAGCGLNDSAVGLAAYILEKFSSWTDLGNRDLEDGGLERKFSLDDLLTNVMIYWTTCSIIPSMRFYKENLKKDFKTRVDRVMSVYVPTGLAAFPDELLHCPRAWAGSRFTDVRSFTYMPRGGHFAAFEEPQLMAQDIFQFVEKVESKDHK</sequence>
<dbReference type="GO" id="GO:0019369">
    <property type="term" value="P:arachidonate metabolic process"/>
    <property type="evidence" value="ECO:0007669"/>
    <property type="project" value="TreeGrafter"/>
</dbReference>
<reference evidence="4" key="2">
    <citation type="submission" date="2025-09" db="UniProtKB">
        <authorList>
            <consortium name="Ensembl"/>
        </authorList>
    </citation>
    <scope>IDENTIFICATION</scope>
</reference>
<dbReference type="GO" id="GO:0004301">
    <property type="term" value="F:epoxide hydrolase activity"/>
    <property type="evidence" value="ECO:0007669"/>
    <property type="project" value="TreeGrafter"/>
</dbReference>
<evidence type="ECO:0000256" key="2">
    <source>
        <dbReference type="ARBA" id="ARBA00022801"/>
    </source>
</evidence>
<dbReference type="Proteomes" id="UP000472270">
    <property type="component" value="Unassembled WGS sequence"/>
</dbReference>
<evidence type="ECO:0000313" key="5">
    <source>
        <dbReference type="Proteomes" id="UP000472270"/>
    </source>
</evidence>
<evidence type="ECO:0000256" key="1">
    <source>
        <dbReference type="ARBA" id="ARBA00010088"/>
    </source>
</evidence>
<dbReference type="InterPro" id="IPR000639">
    <property type="entry name" value="Epox_hydrolase-like"/>
</dbReference>
<accession>A0A673LMY6</accession>
<reference evidence="4" key="1">
    <citation type="submission" date="2025-08" db="UniProtKB">
        <authorList>
            <consortium name="Ensembl"/>
        </authorList>
    </citation>
    <scope>IDENTIFICATION</scope>
</reference>
<name>A0A673LMY6_9TELE</name>
<comment type="similarity">
    <text evidence="1">Belongs to the peptidase S33 family.</text>
</comment>
<dbReference type="PRINTS" id="PR00412">
    <property type="entry name" value="EPOXHYDRLASE"/>
</dbReference>
<proteinExistence type="inferred from homology"/>
<dbReference type="Pfam" id="PF00561">
    <property type="entry name" value="Abhydrolase_1"/>
    <property type="match status" value="1"/>
</dbReference>